<sequence>MNLHVKIAKESVCPDGLRDEEENGLTCDTGFRPHARHLPPLTSLGGTFPLGCHNVAKTIRWPIALFTSDRHSHAERNCRACSTSTWDNDILNRWISEHPLNTESLFQVARHLALLLLLASSRRIHNLTLLLIDVNHLQTVGPNKGLWPSFGSKTDGPTRIQSGWLLKADPTRPIWNIPAWIDTYLMLRSKQCGSEQVPALFISSRGMVKPASLGTIVGWVSTALLAAGISATPGSTRSAVSSALARTHTPLYDIMARANWRSSTTFLRHYYRPLDNPNASLVSPAAFTPTIWILHPLKRFGQVGSEPEGSGGDRWRPSNVDELPAQKVPYPGMLISKSTDG</sequence>
<dbReference type="Proteomes" id="UP000479000">
    <property type="component" value="Unassembled WGS sequence"/>
</dbReference>
<reference evidence="3 4" key="1">
    <citation type="submission" date="2020-02" db="EMBL/GenBank/DDBJ databases">
        <authorList>
            <person name="Ferguson B K."/>
        </authorList>
    </citation>
    <scope>NUCLEOTIDE SEQUENCE [LARGE SCALE GENOMIC DNA]</scope>
</reference>
<gene>
    <name evidence="3" type="ORF">NTEN_LOCUS16981</name>
</gene>
<evidence type="ECO:0000256" key="1">
    <source>
        <dbReference type="ARBA" id="ARBA00023172"/>
    </source>
</evidence>
<dbReference type="Gene3D" id="1.10.443.10">
    <property type="entry name" value="Intergrase catalytic core"/>
    <property type="match status" value="1"/>
</dbReference>
<accession>A0A6H5H447</accession>
<keyword evidence="1" id="KW-0233">DNA recombination</keyword>
<dbReference type="InterPro" id="IPR011010">
    <property type="entry name" value="DNA_brk_join_enz"/>
</dbReference>
<dbReference type="InterPro" id="IPR013762">
    <property type="entry name" value="Integrase-like_cat_sf"/>
</dbReference>
<evidence type="ECO:0000313" key="3">
    <source>
        <dbReference type="EMBL" id="CAB0012212.1"/>
    </source>
</evidence>
<dbReference type="AlphaFoldDB" id="A0A6H5H447"/>
<dbReference type="EMBL" id="CADCXU010025094">
    <property type="protein sequence ID" value="CAB0012212.1"/>
    <property type="molecule type" value="Genomic_DNA"/>
</dbReference>
<dbReference type="OrthoDB" id="6771932at2759"/>
<dbReference type="GO" id="GO:0003677">
    <property type="term" value="F:DNA binding"/>
    <property type="evidence" value="ECO:0007669"/>
    <property type="project" value="InterPro"/>
</dbReference>
<evidence type="ECO:0000256" key="2">
    <source>
        <dbReference type="SAM" id="MobiDB-lite"/>
    </source>
</evidence>
<name>A0A6H5H447_9HEMI</name>
<protein>
    <recommendedName>
        <fullName evidence="5">Tyr recombinase domain-containing protein</fullName>
    </recommendedName>
</protein>
<evidence type="ECO:0008006" key="5">
    <source>
        <dbReference type="Google" id="ProtNLM"/>
    </source>
</evidence>
<feature type="non-terminal residue" evidence="3">
    <location>
        <position position="341"/>
    </location>
</feature>
<dbReference type="GO" id="GO:0006310">
    <property type="term" value="P:DNA recombination"/>
    <property type="evidence" value="ECO:0007669"/>
    <property type="project" value="UniProtKB-KW"/>
</dbReference>
<dbReference type="SUPFAM" id="SSF56349">
    <property type="entry name" value="DNA breaking-rejoining enzymes"/>
    <property type="match status" value="1"/>
</dbReference>
<organism evidence="3 4">
    <name type="scientific">Nesidiocoris tenuis</name>
    <dbReference type="NCBI Taxonomy" id="355587"/>
    <lineage>
        <taxon>Eukaryota</taxon>
        <taxon>Metazoa</taxon>
        <taxon>Ecdysozoa</taxon>
        <taxon>Arthropoda</taxon>
        <taxon>Hexapoda</taxon>
        <taxon>Insecta</taxon>
        <taxon>Pterygota</taxon>
        <taxon>Neoptera</taxon>
        <taxon>Paraneoptera</taxon>
        <taxon>Hemiptera</taxon>
        <taxon>Heteroptera</taxon>
        <taxon>Panheteroptera</taxon>
        <taxon>Cimicomorpha</taxon>
        <taxon>Miridae</taxon>
        <taxon>Dicyphina</taxon>
        <taxon>Nesidiocoris</taxon>
    </lineage>
</organism>
<proteinExistence type="predicted"/>
<feature type="region of interest" description="Disordered" evidence="2">
    <location>
        <begin position="303"/>
        <end position="341"/>
    </location>
</feature>
<keyword evidence="4" id="KW-1185">Reference proteome</keyword>
<dbReference type="GO" id="GO:0015074">
    <property type="term" value="P:DNA integration"/>
    <property type="evidence" value="ECO:0007669"/>
    <property type="project" value="InterPro"/>
</dbReference>
<evidence type="ECO:0000313" key="4">
    <source>
        <dbReference type="Proteomes" id="UP000479000"/>
    </source>
</evidence>